<dbReference type="STRING" id="205917.A0A4Y9XVD7"/>
<accession>A0A4Y9XVD7</accession>
<evidence type="ECO:0000256" key="1">
    <source>
        <dbReference type="SAM" id="MobiDB-lite"/>
    </source>
</evidence>
<sequence length="188" mass="20858">MKACLKHNHHSAGSSAASSPPSSPFTDDSDAARVRKCVQFCAETCNQVFFADEWDRSPADVTPRLTYHDMLELKEIQRSLPRAEQPIDPEPEAEPEPEFLLNADIDADVDHHHVRPQRQLLRGVPIGLLPLLPRQAPPRTGPPIARLAAQPLRTAQVHILVSSAQQSACIYIFIRAYEPTRDSPAFAS</sequence>
<proteinExistence type="predicted"/>
<feature type="compositionally biased region" description="Low complexity" evidence="1">
    <location>
        <begin position="11"/>
        <end position="26"/>
    </location>
</feature>
<name>A0A4Y9XVD7_9AGAM</name>
<evidence type="ECO:0000313" key="3">
    <source>
        <dbReference type="Proteomes" id="UP000298327"/>
    </source>
</evidence>
<dbReference type="AlphaFoldDB" id="A0A4Y9XVD7"/>
<feature type="region of interest" description="Disordered" evidence="1">
    <location>
        <begin position="1"/>
        <end position="29"/>
    </location>
</feature>
<dbReference type="Proteomes" id="UP000298327">
    <property type="component" value="Unassembled WGS sequence"/>
</dbReference>
<keyword evidence="3" id="KW-1185">Reference proteome</keyword>
<dbReference type="EMBL" id="SEOQ01001169">
    <property type="protein sequence ID" value="TFY53327.1"/>
    <property type="molecule type" value="Genomic_DNA"/>
</dbReference>
<protein>
    <submittedName>
        <fullName evidence="2">Uncharacterized protein</fullName>
    </submittedName>
</protein>
<feature type="compositionally biased region" description="Basic residues" evidence="1">
    <location>
        <begin position="1"/>
        <end position="10"/>
    </location>
</feature>
<organism evidence="2 3">
    <name type="scientific">Dentipellis fragilis</name>
    <dbReference type="NCBI Taxonomy" id="205917"/>
    <lineage>
        <taxon>Eukaryota</taxon>
        <taxon>Fungi</taxon>
        <taxon>Dikarya</taxon>
        <taxon>Basidiomycota</taxon>
        <taxon>Agaricomycotina</taxon>
        <taxon>Agaricomycetes</taxon>
        <taxon>Russulales</taxon>
        <taxon>Hericiaceae</taxon>
        <taxon>Dentipellis</taxon>
    </lineage>
</organism>
<gene>
    <name evidence="2" type="ORF">EVG20_g10167</name>
</gene>
<comment type="caution">
    <text evidence="2">The sequence shown here is derived from an EMBL/GenBank/DDBJ whole genome shotgun (WGS) entry which is preliminary data.</text>
</comment>
<dbReference type="OrthoDB" id="2802795at2759"/>
<reference evidence="2 3" key="1">
    <citation type="submission" date="2019-02" db="EMBL/GenBank/DDBJ databases">
        <title>Genome sequencing of the rare red list fungi Dentipellis fragilis.</title>
        <authorList>
            <person name="Buettner E."/>
            <person name="Kellner H."/>
        </authorList>
    </citation>
    <scope>NUCLEOTIDE SEQUENCE [LARGE SCALE GENOMIC DNA]</scope>
    <source>
        <strain evidence="2 3">DSM 105465</strain>
    </source>
</reference>
<evidence type="ECO:0000313" key="2">
    <source>
        <dbReference type="EMBL" id="TFY53327.1"/>
    </source>
</evidence>